<name>A0A7G9B548_9FIRM</name>
<dbReference type="PANTHER" id="PTHR33877">
    <property type="entry name" value="SLL1193 PROTEIN"/>
    <property type="match status" value="1"/>
</dbReference>
<gene>
    <name evidence="2" type="ORF">H8790_01080</name>
</gene>
<dbReference type="KEGG" id="ohi:H8790_01080"/>
<dbReference type="CDD" id="cd00085">
    <property type="entry name" value="HNHc"/>
    <property type="match status" value="1"/>
</dbReference>
<sequence>MISAKLTNETRKAVYRRDGYRCALCDSTAGLQVHHVVRRSQGGTDYPHNLITLCWRCHAVAHGTRLPEYGDLQGAEVCQDCVEYLADYYADEGFLWSPWAKVQPRLYGGD</sequence>
<dbReference type="GO" id="GO:0003676">
    <property type="term" value="F:nucleic acid binding"/>
    <property type="evidence" value="ECO:0007669"/>
    <property type="project" value="InterPro"/>
</dbReference>
<dbReference type="InterPro" id="IPR002711">
    <property type="entry name" value="HNH"/>
</dbReference>
<dbReference type="EMBL" id="CP060490">
    <property type="protein sequence ID" value="QNL44679.1"/>
    <property type="molecule type" value="Genomic_DNA"/>
</dbReference>
<dbReference type="SMART" id="SM00507">
    <property type="entry name" value="HNHc"/>
    <property type="match status" value="1"/>
</dbReference>
<dbReference type="Pfam" id="PF01844">
    <property type="entry name" value="HNH"/>
    <property type="match status" value="1"/>
</dbReference>
<keyword evidence="3" id="KW-1185">Reference proteome</keyword>
<evidence type="ECO:0000313" key="3">
    <source>
        <dbReference type="Proteomes" id="UP000515960"/>
    </source>
</evidence>
<dbReference type="Proteomes" id="UP000515960">
    <property type="component" value="Chromosome"/>
</dbReference>
<reference evidence="2 3" key="1">
    <citation type="submission" date="2020-08" db="EMBL/GenBank/DDBJ databases">
        <authorList>
            <person name="Liu C."/>
            <person name="Sun Q."/>
        </authorList>
    </citation>
    <scope>NUCLEOTIDE SEQUENCE [LARGE SCALE GENOMIC DNA]</scope>
    <source>
        <strain evidence="2 3">NSJ-62</strain>
    </source>
</reference>
<dbReference type="Gene3D" id="1.10.30.50">
    <property type="match status" value="1"/>
</dbReference>
<dbReference type="AlphaFoldDB" id="A0A7G9B548"/>
<evidence type="ECO:0000259" key="1">
    <source>
        <dbReference type="SMART" id="SM00507"/>
    </source>
</evidence>
<dbReference type="GO" id="GO:0004519">
    <property type="term" value="F:endonuclease activity"/>
    <property type="evidence" value="ECO:0007669"/>
    <property type="project" value="UniProtKB-KW"/>
</dbReference>
<accession>A0A7G9B548</accession>
<protein>
    <submittedName>
        <fullName evidence="2">HNH endonuclease</fullName>
    </submittedName>
</protein>
<evidence type="ECO:0000313" key="2">
    <source>
        <dbReference type="EMBL" id="QNL44679.1"/>
    </source>
</evidence>
<proteinExistence type="predicted"/>
<dbReference type="InterPro" id="IPR052892">
    <property type="entry name" value="NA-targeting_endonuclease"/>
</dbReference>
<dbReference type="RefSeq" id="WP_187333265.1">
    <property type="nucleotide sequence ID" value="NZ_CP060490.1"/>
</dbReference>
<organism evidence="2 3">
    <name type="scientific">Oscillibacter hominis</name>
    <dbReference type="NCBI Taxonomy" id="2763056"/>
    <lineage>
        <taxon>Bacteria</taxon>
        <taxon>Bacillati</taxon>
        <taxon>Bacillota</taxon>
        <taxon>Clostridia</taxon>
        <taxon>Eubacteriales</taxon>
        <taxon>Oscillospiraceae</taxon>
        <taxon>Oscillibacter</taxon>
    </lineage>
</organism>
<dbReference type="InterPro" id="IPR003615">
    <property type="entry name" value="HNH_nuc"/>
</dbReference>
<keyword evidence="2" id="KW-0540">Nuclease</keyword>
<feature type="domain" description="HNH nuclease" evidence="1">
    <location>
        <begin position="9"/>
        <end position="59"/>
    </location>
</feature>
<keyword evidence="2" id="KW-0255">Endonuclease</keyword>
<dbReference type="PANTHER" id="PTHR33877:SF2">
    <property type="entry name" value="OS07G0170200 PROTEIN"/>
    <property type="match status" value="1"/>
</dbReference>
<keyword evidence="2" id="KW-0378">Hydrolase</keyword>
<dbReference type="GO" id="GO:0008270">
    <property type="term" value="F:zinc ion binding"/>
    <property type="evidence" value="ECO:0007669"/>
    <property type="project" value="InterPro"/>
</dbReference>